<evidence type="ECO:0000256" key="1">
    <source>
        <dbReference type="SAM" id="MobiDB-lite"/>
    </source>
</evidence>
<accession>A0ABN2AAJ8</accession>
<reference evidence="2 3" key="1">
    <citation type="journal article" date="2019" name="Int. J. Syst. Evol. Microbiol.">
        <title>The Global Catalogue of Microorganisms (GCM) 10K type strain sequencing project: providing services to taxonomists for standard genome sequencing and annotation.</title>
        <authorList>
            <consortium name="The Broad Institute Genomics Platform"/>
            <consortium name="The Broad Institute Genome Sequencing Center for Infectious Disease"/>
            <person name="Wu L."/>
            <person name="Ma J."/>
        </authorList>
    </citation>
    <scope>NUCLEOTIDE SEQUENCE [LARGE SCALE GENOMIC DNA]</scope>
    <source>
        <strain evidence="2 3">JCM 15933</strain>
    </source>
</reference>
<sequence>MQVAEAARGSVAGRSFPDAGVDVGGIQDAGRPGRRSVGRRRGKRARRRARAVQAGRCRQGGTGRAAQAGRHRQGGAGEIAQAELRGRAAAGMARH</sequence>
<protein>
    <submittedName>
        <fullName evidence="2">Uncharacterized protein</fullName>
    </submittedName>
</protein>
<feature type="compositionally biased region" description="Basic residues" evidence="1">
    <location>
        <begin position="32"/>
        <end position="50"/>
    </location>
</feature>
<proteinExistence type="predicted"/>
<dbReference type="Proteomes" id="UP001501470">
    <property type="component" value="Unassembled WGS sequence"/>
</dbReference>
<feature type="region of interest" description="Disordered" evidence="1">
    <location>
        <begin position="1"/>
        <end position="80"/>
    </location>
</feature>
<comment type="caution">
    <text evidence="2">The sequence shown here is derived from an EMBL/GenBank/DDBJ whole genome shotgun (WGS) entry which is preliminary data.</text>
</comment>
<name>A0ABN2AAJ8_9ACTN</name>
<evidence type="ECO:0000313" key="3">
    <source>
        <dbReference type="Proteomes" id="UP001501470"/>
    </source>
</evidence>
<organism evidence="2 3">
    <name type="scientific">Dactylosporangium maewongense</name>
    <dbReference type="NCBI Taxonomy" id="634393"/>
    <lineage>
        <taxon>Bacteria</taxon>
        <taxon>Bacillati</taxon>
        <taxon>Actinomycetota</taxon>
        <taxon>Actinomycetes</taxon>
        <taxon>Micromonosporales</taxon>
        <taxon>Micromonosporaceae</taxon>
        <taxon>Dactylosporangium</taxon>
    </lineage>
</organism>
<dbReference type="EMBL" id="BAAAQD010000005">
    <property type="protein sequence ID" value="GAA1514206.1"/>
    <property type="molecule type" value="Genomic_DNA"/>
</dbReference>
<gene>
    <name evidence="2" type="ORF">GCM10009827_031140</name>
</gene>
<evidence type="ECO:0000313" key="2">
    <source>
        <dbReference type="EMBL" id="GAA1514206.1"/>
    </source>
</evidence>
<keyword evidence="3" id="KW-1185">Reference proteome</keyword>